<evidence type="ECO:0000256" key="3">
    <source>
        <dbReference type="ARBA" id="ARBA00022801"/>
    </source>
</evidence>
<evidence type="ECO:0000256" key="2">
    <source>
        <dbReference type="ARBA" id="ARBA00022741"/>
    </source>
</evidence>
<reference evidence="7 8" key="1">
    <citation type="journal article" date="2016" name="Front. Microbiol.">
        <title>Comprehensive Phylogenetic Analysis of Bovine Non-aureus Staphylococci Species Based on Whole-Genome Sequencing.</title>
        <authorList>
            <person name="Naushad S."/>
            <person name="Barkema H.W."/>
            <person name="Luby C."/>
            <person name="Condas L.A."/>
            <person name="Nobrega D.B."/>
            <person name="Carson D.A."/>
            <person name="De Buck J."/>
        </authorList>
    </citation>
    <scope>NUCLEOTIDE SEQUENCE [LARGE SCALE GENOMIC DNA]</scope>
    <source>
        <strain evidence="7 8">SNUC 2993</strain>
    </source>
</reference>
<dbReference type="RefSeq" id="WP_107532408.1">
    <property type="nucleotide sequence ID" value="NZ_PZEV01000003.1"/>
</dbReference>
<keyword evidence="4" id="KW-0342">GTP-binding</keyword>
<protein>
    <submittedName>
        <fullName evidence="7">Dynamin family protein</fullName>
    </submittedName>
</protein>
<evidence type="ECO:0000259" key="6">
    <source>
        <dbReference type="Pfam" id="PF00350"/>
    </source>
</evidence>
<organism evidence="7 8">
    <name type="scientific">Staphylococcus warneri</name>
    <dbReference type="NCBI Taxonomy" id="1292"/>
    <lineage>
        <taxon>Bacteria</taxon>
        <taxon>Bacillati</taxon>
        <taxon>Bacillota</taxon>
        <taxon>Bacilli</taxon>
        <taxon>Bacillales</taxon>
        <taxon>Staphylococcaceae</taxon>
        <taxon>Staphylococcus</taxon>
    </lineage>
</organism>
<dbReference type="PANTHER" id="PTHR10465:SF0">
    <property type="entry name" value="SARCALUMENIN"/>
    <property type="match status" value="1"/>
</dbReference>
<dbReference type="GO" id="GO:0005525">
    <property type="term" value="F:GTP binding"/>
    <property type="evidence" value="ECO:0007669"/>
    <property type="project" value="UniProtKB-KW"/>
</dbReference>
<dbReference type="Proteomes" id="UP000240717">
    <property type="component" value="Unassembled WGS sequence"/>
</dbReference>
<evidence type="ECO:0000256" key="5">
    <source>
        <dbReference type="ARBA" id="ARBA00023136"/>
    </source>
</evidence>
<proteinExistence type="predicted"/>
<dbReference type="SUPFAM" id="SSF52540">
    <property type="entry name" value="P-loop containing nucleoside triphosphate hydrolases"/>
    <property type="match status" value="2"/>
</dbReference>
<dbReference type="EMBL" id="PZEV01000003">
    <property type="protein sequence ID" value="PTI52354.1"/>
    <property type="molecule type" value="Genomic_DNA"/>
</dbReference>
<dbReference type="CDD" id="cd09912">
    <property type="entry name" value="DLP_2"/>
    <property type="match status" value="1"/>
</dbReference>
<dbReference type="InterPro" id="IPR027094">
    <property type="entry name" value="Mitofusin_fam"/>
</dbReference>
<dbReference type="STRING" id="1194526.A284_06455"/>
<dbReference type="GO" id="GO:0003924">
    <property type="term" value="F:GTPase activity"/>
    <property type="evidence" value="ECO:0007669"/>
    <property type="project" value="InterPro"/>
</dbReference>
<evidence type="ECO:0000313" key="7">
    <source>
        <dbReference type="EMBL" id="PTI52354.1"/>
    </source>
</evidence>
<name>A0A2T4Q363_STAWA</name>
<comment type="subcellular location">
    <subcellularLocation>
        <location evidence="1">Membrane</location>
    </subcellularLocation>
</comment>
<accession>A0A2T4Q363</accession>
<dbReference type="InterPro" id="IPR027417">
    <property type="entry name" value="P-loop_NTPase"/>
</dbReference>
<keyword evidence="2" id="KW-0547">Nucleotide-binding</keyword>
<keyword evidence="5" id="KW-0472">Membrane</keyword>
<dbReference type="InterPro" id="IPR045063">
    <property type="entry name" value="Dynamin_N"/>
</dbReference>
<dbReference type="Pfam" id="PF00350">
    <property type="entry name" value="Dynamin_N"/>
    <property type="match status" value="2"/>
</dbReference>
<dbReference type="Gene3D" id="3.40.50.300">
    <property type="entry name" value="P-loop containing nucleotide triphosphate hydrolases"/>
    <property type="match status" value="2"/>
</dbReference>
<feature type="domain" description="Dynamin N-terminal" evidence="6">
    <location>
        <begin position="43"/>
        <end position="194"/>
    </location>
</feature>
<evidence type="ECO:0000256" key="4">
    <source>
        <dbReference type="ARBA" id="ARBA00023134"/>
    </source>
</evidence>
<sequence>MTHTEQLDILYKLKKEVEKSNNTALLNTINQVIKKVYKNQFTISFVGHFSAGKSTLINLLLEQDILPSSPVPTTSNTAIVSVSDTEDIIANLPNQQYTKLKTYDEVKQMNRQNIDVESVEINFQSDKFDKGFTFQDTPGVDSNVATHQTTTEQFMYTSNVLFYTVDYNHVQSALNFQFMKRINEVGIPVVFIINQIDKHNDDELSFDTFKSRVEKSINEWDIDLQHIYYVSKFDHPKNQIDELSEYLLYLDKHREAMETYVERTVSFITDAQLSYIQNEMQSILEYLNIEEDEFEQAYLNFQQTQAVSEEAQLLNDKDKLKAYLKQKRKDILENAYIMTHDMREQLRSYLESKATDFKVGGLFNKAKKKEEAQTERLDKAISMLQEKINTQIRQPMREDMSFLTRFINQKNINEHILNQSYDIPNDLVSSLYQPQTTISNTYVLTFSDEVVKAINQFVERQSNPLFEKAIQHVQANEIETEDNDTSDEYQRYLELNNLKDSITTRNYQHYYIHLEDSLDKLTGRTEANFTIKEEHDTTHHQHRDHIQASDDTLSRSQVDIEKALNIIEDIPLFERTQTDIKQTLTRLDQKITKIGVFGTFSAGKSSLINALLGDNYLVSSPNPTTAATTELTYGESSSITLKSSKQLLDEINQLLEFFNKSFSSLDEFINSDITQLKSKLEKNQLAFISAVEKHYDMYINMLEEGEVHHISQEDVKKWSAEDEYATFVKTVHLQVPVEWLKGKIVVDSLGLHSNNQRHTNETEQILTSSDLILYVSYFNHSFTDNDKAFIEHMKDMNQLNENQAFKMIINAVDLAESDEDLNAVKDYVADALNQVQLQSEVFGVSSREALKSSDEGMDQLKESIQHFVDVESKTILEQQMIHQLQQIDQSYQDMISEFETNKDDIAKRQRKLESYKDKERLENQLIATTTQHTNNEVEEQVYHLNQRLKLQLMDDIKSVYNSQMTQNSDFNAEKKNSTKIYLDQIHQRMFLEQSLITERIKKYFNQQLDEQVAPVLQQLSQLHIIVHPRFNLQPDVVDQPLLHIDLNDMMAELPKQLTKRKILNANAQKDIHEAICQSTLELLQPNFSRLRQQLETYVDQMSDEAEQQFNSIEDNIQSQINELLSFELDESLISQLKDKHQQLEAIIY</sequence>
<dbReference type="AlphaFoldDB" id="A0A2T4Q363"/>
<evidence type="ECO:0000256" key="1">
    <source>
        <dbReference type="ARBA" id="ARBA00004370"/>
    </source>
</evidence>
<keyword evidence="3" id="KW-0378">Hydrolase</keyword>
<comment type="caution">
    <text evidence="7">The sequence shown here is derived from an EMBL/GenBank/DDBJ whole genome shotgun (WGS) entry which is preliminary data.</text>
</comment>
<evidence type="ECO:0000313" key="8">
    <source>
        <dbReference type="Proteomes" id="UP000240717"/>
    </source>
</evidence>
<gene>
    <name evidence="7" type="ORF">BU085_01485</name>
</gene>
<dbReference type="GO" id="GO:0016020">
    <property type="term" value="C:membrane"/>
    <property type="evidence" value="ECO:0007669"/>
    <property type="project" value="UniProtKB-SubCell"/>
</dbReference>
<dbReference type="PANTHER" id="PTHR10465">
    <property type="entry name" value="TRANSMEMBRANE GTPASE FZO1"/>
    <property type="match status" value="1"/>
</dbReference>
<feature type="domain" description="Dynamin N-terminal" evidence="6">
    <location>
        <begin position="594"/>
        <end position="800"/>
    </location>
</feature>